<dbReference type="SUPFAM" id="SSF81901">
    <property type="entry name" value="HCP-like"/>
    <property type="match status" value="1"/>
</dbReference>
<organism evidence="2 3">
    <name type="scientific">Bacillus mycoides</name>
    <dbReference type="NCBI Taxonomy" id="1405"/>
    <lineage>
        <taxon>Bacteria</taxon>
        <taxon>Bacillati</taxon>
        <taxon>Bacillota</taxon>
        <taxon>Bacilli</taxon>
        <taxon>Bacillales</taxon>
        <taxon>Bacillaceae</taxon>
        <taxon>Bacillus</taxon>
        <taxon>Bacillus cereus group</taxon>
    </lineage>
</organism>
<dbReference type="AlphaFoldDB" id="A0A1E8BBT2"/>
<accession>A0A1E8BBT2</accession>
<dbReference type="Proteomes" id="UP000175706">
    <property type="component" value="Unassembled WGS sequence"/>
</dbReference>
<comment type="caution">
    <text evidence="2">The sequence shown here is derived from an EMBL/GenBank/DDBJ whole genome shotgun (WGS) entry which is preliminary data.</text>
</comment>
<keyword evidence="1" id="KW-0812">Transmembrane</keyword>
<name>A0A1E8BBT2_BACMY</name>
<protein>
    <submittedName>
        <fullName evidence="2">Uncharacterized protein</fullName>
    </submittedName>
</protein>
<evidence type="ECO:0000256" key="1">
    <source>
        <dbReference type="SAM" id="Phobius"/>
    </source>
</evidence>
<keyword evidence="1" id="KW-0472">Membrane</keyword>
<gene>
    <name evidence="2" type="ORF">BWGOE8_12750</name>
</gene>
<reference evidence="2 3" key="1">
    <citation type="submission" date="2016-05" db="EMBL/GenBank/DDBJ databases">
        <title>Bacillus thuringiensis and Bacillus weihenstephanensis as novel biocontrol agents of wilt causing Verticillium species.</title>
        <authorList>
            <person name="Hollensteiner J."/>
            <person name="Wemheuer F."/>
            <person name="Harting R."/>
            <person name="Kolarzyk A."/>
            <person name="Diaz-Valerio S."/>
            <person name="Poehlein A."/>
            <person name="Brzuszkiewicz E."/>
            <person name="Nesemann K."/>
            <person name="Braus-Stromeyer S."/>
            <person name="Braus G."/>
            <person name="Daniel R."/>
            <person name="Liesegang H."/>
        </authorList>
    </citation>
    <scope>NUCLEOTIDE SEQUENCE [LARGE SCALE GENOMIC DNA]</scope>
    <source>
        <strain evidence="2 3">GOE8</strain>
    </source>
</reference>
<dbReference type="EMBL" id="LXLT01000018">
    <property type="protein sequence ID" value="OFD82690.1"/>
    <property type="molecule type" value="Genomic_DNA"/>
</dbReference>
<proteinExistence type="predicted"/>
<keyword evidence="1" id="KW-1133">Transmembrane helix</keyword>
<evidence type="ECO:0000313" key="3">
    <source>
        <dbReference type="Proteomes" id="UP000175706"/>
    </source>
</evidence>
<sequence length="190" mass="22437">MFKKFKVGEIMEAKVIVSIIALIVSLVSLYISLRQKKYETERIIREKLTDTFNEITELDVDFIKLEVNINKNVNLTRVFNQKRSFLANQALYFLPKIETLVSDMEFALLAKTLERTGDLENADYYWRKSMERSSSKCTEIYNMRGYARFLFTTTNIDQGRKMYQEAIDLGTKENDRGLYDMAETYILWRP</sequence>
<feature type="transmembrane region" description="Helical" evidence="1">
    <location>
        <begin position="15"/>
        <end position="33"/>
    </location>
</feature>
<evidence type="ECO:0000313" key="2">
    <source>
        <dbReference type="EMBL" id="OFD82690.1"/>
    </source>
</evidence>